<dbReference type="InterPro" id="IPR032466">
    <property type="entry name" value="Metal_Hydrolase"/>
</dbReference>
<dbReference type="OrthoDB" id="9788539at2"/>
<proteinExistence type="inferred from homology"/>
<dbReference type="GO" id="GO:0004725">
    <property type="term" value="F:protein tyrosine phosphatase activity"/>
    <property type="evidence" value="ECO:0007669"/>
    <property type="project" value="UniProtKB-UniRule"/>
</dbReference>
<evidence type="ECO:0000256" key="3">
    <source>
        <dbReference type="ARBA" id="ARBA00022912"/>
    </source>
</evidence>
<dbReference type="Pfam" id="PF19567">
    <property type="entry name" value="CpsB_CapC"/>
    <property type="match status" value="1"/>
</dbReference>
<accession>A0A133ZSK0</accession>
<dbReference type="PANTHER" id="PTHR39181:SF1">
    <property type="entry name" value="TYROSINE-PROTEIN PHOSPHATASE YWQE"/>
    <property type="match status" value="1"/>
</dbReference>
<dbReference type="PATRIC" id="fig|1379.3.peg.1382"/>
<dbReference type="EMBL" id="LSDC01000097">
    <property type="protein sequence ID" value="KXB58392.1"/>
    <property type="molecule type" value="Genomic_DNA"/>
</dbReference>
<dbReference type="RefSeq" id="WP_156438986.1">
    <property type="nucleotide sequence ID" value="NZ_KQ959980.1"/>
</dbReference>
<comment type="caution">
    <text evidence="6">The sequence shown here is derived from an EMBL/GenBank/DDBJ whole genome shotgun (WGS) entry which is preliminary data.</text>
</comment>
<gene>
    <name evidence="6" type="ORF">HMPREF3186_01398</name>
</gene>
<dbReference type="Gene3D" id="3.20.20.140">
    <property type="entry name" value="Metal-dependent hydrolases"/>
    <property type="match status" value="1"/>
</dbReference>
<evidence type="ECO:0000313" key="6">
    <source>
        <dbReference type="EMBL" id="KXB58392.1"/>
    </source>
</evidence>
<evidence type="ECO:0000256" key="1">
    <source>
        <dbReference type="ARBA" id="ARBA00005750"/>
    </source>
</evidence>
<comment type="similarity">
    <text evidence="1 5">Belongs to the metallo-dependent hydrolases superfamily. CpsB/CapC family.</text>
</comment>
<organism evidence="6 7">
    <name type="scientific">Gemella haemolysans</name>
    <dbReference type="NCBI Taxonomy" id="1379"/>
    <lineage>
        <taxon>Bacteria</taxon>
        <taxon>Bacillati</taxon>
        <taxon>Bacillota</taxon>
        <taxon>Bacilli</taxon>
        <taxon>Bacillales</taxon>
        <taxon>Gemellaceae</taxon>
        <taxon>Gemella</taxon>
    </lineage>
</organism>
<comment type="catalytic activity">
    <reaction evidence="4 5">
        <text>O-phospho-L-tyrosyl-[protein] + H2O = L-tyrosyl-[protein] + phosphate</text>
        <dbReference type="Rhea" id="RHEA:10684"/>
        <dbReference type="Rhea" id="RHEA-COMP:10136"/>
        <dbReference type="Rhea" id="RHEA-COMP:20101"/>
        <dbReference type="ChEBI" id="CHEBI:15377"/>
        <dbReference type="ChEBI" id="CHEBI:43474"/>
        <dbReference type="ChEBI" id="CHEBI:46858"/>
        <dbReference type="ChEBI" id="CHEBI:61978"/>
        <dbReference type="EC" id="3.1.3.48"/>
    </reaction>
</comment>
<dbReference type="PANTHER" id="PTHR39181">
    <property type="entry name" value="TYROSINE-PROTEIN PHOSPHATASE YWQE"/>
    <property type="match status" value="1"/>
</dbReference>
<keyword evidence="2 5" id="KW-0378">Hydrolase</keyword>
<dbReference type="GO" id="GO:0030145">
    <property type="term" value="F:manganese ion binding"/>
    <property type="evidence" value="ECO:0007669"/>
    <property type="project" value="UniProtKB-UniRule"/>
</dbReference>
<dbReference type="EC" id="3.1.3.48" evidence="5"/>
<keyword evidence="3 5" id="KW-0904">Protein phosphatase</keyword>
<dbReference type="UniPathway" id="UPA00934"/>
<dbReference type="Proteomes" id="UP000070355">
    <property type="component" value="Unassembled WGS sequence"/>
</dbReference>
<evidence type="ECO:0000256" key="5">
    <source>
        <dbReference type="PIRNR" id="PIRNR016557"/>
    </source>
</evidence>
<reference evidence="7" key="1">
    <citation type="submission" date="2016-01" db="EMBL/GenBank/DDBJ databases">
        <authorList>
            <person name="Mitreva M."/>
            <person name="Pepin K.H."/>
            <person name="Mihindukulasuriya K.A."/>
            <person name="Fulton R."/>
            <person name="Fronick C."/>
            <person name="O'Laughlin M."/>
            <person name="Miner T."/>
            <person name="Herter B."/>
            <person name="Rosa B.A."/>
            <person name="Cordes M."/>
            <person name="Tomlinson C."/>
            <person name="Wollam A."/>
            <person name="Palsikar V.B."/>
            <person name="Mardis E.R."/>
            <person name="Wilson R.K."/>
        </authorList>
    </citation>
    <scope>NUCLEOTIDE SEQUENCE [LARGE SCALE GENOMIC DNA]</scope>
    <source>
        <strain evidence="7">DNF01167</strain>
    </source>
</reference>
<dbReference type="AlphaFoldDB" id="A0A133ZSK0"/>
<name>A0A133ZSK0_9BACL</name>
<dbReference type="GO" id="GO:0045227">
    <property type="term" value="P:capsule polysaccharide biosynthetic process"/>
    <property type="evidence" value="ECO:0007669"/>
    <property type="project" value="UniProtKB-UniPathway"/>
</dbReference>
<dbReference type="STRING" id="1379.HMPREF3186_01398"/>
<evidence type="ECO:0000256" key="2">
    <source>
        <dbReference type="ARBA" id="ARBA00022801"/>
    </source>
</evidence>
<evidence type="ECO:0000256" key="4">
    <source>
        <dbReference type="ARBA" id="ARBA00051722"/>
    </source>
</evidence>
<sequence length="247" mass="28784">MREGIRMIDIHSHVIFGVDDGAKSEKDTRDLLEESYKQGVRTIIATPHRRRGMFETDIEIIKENFKRVEEIAAEVASDLRVYLGSEIYYKEGEIAKIESGAYPRLAETDYVLVEFPYEMRYKEIHRALNKVILLGLTPVVAHVERYNDVDEKGVQELINMGAYIQVNAASVLKPKLIGDKHKHYKKRAKKYLDAELVHFIASDMHNIDSRRTYMREAYNIIEEKYGPTIAYELFEKNQEKLLMNKII</sequence>
<evidence type="ECO:0000313" key="7">
    <source>
        <dbReference type="Proteomes" id="UP000070355"/>
    </source>
</evidence>
<dbReference type="SUPFAM" id="SSF51556">
    <property type="entry name" value="Metallo-dependent hydrolases"/>
    <property type="match status" value="1"/>
</dbReference>
<protein>
    <recommendedName>
        <fullName evidence="5">Tyrosine-protein phosphatase</fullName>
        <ecNumber evidence="5">3.1.3.48</ecNumber>
    </recommendedName>
</protein>
<dbReference type="PIRSF" id="PIRSF016557">
    <property type="entry name" value="Caps_synth_CpsB"/>
    <property type="match status" value="1"/>
</dbReference>
<dbReference type="InterPro" id="IPR016667">
    <property type="entry name" value="Caps_polysacc_synth_CpsB/CapC"/>
</dbReference>